<accession>A0AA35ZT58</accession>
<name>A0AA35ZT58_LACSI</name>
<gene>
    <name evidence="1" type="ORF">LSALG_LOCUS37175</name>
</gene>
<evidence type="ECO:0000313" key="1">
    <source>
        <dbReference type="EMBL" id="CAI9298410.1"/>
    </source>
</evidence>
<dbReference type="EMBL" id="OX465084">
    <property type="protein sequence ID" value="CAI9298410.1"/>
    <property type="molecule type" value="Genomic_DNA"/>
</dbReference>
<sequence length="134" mass="15689">MSPKYSGIIHEPITTLFSSQSTDIEKVVHEEEPNDDDIMVSFVNLQFDPNEENVPDNLIMSRKEFKILNSKINYLLQIQKQVERLVFHSKSYDYEIQKLCNVAKERHELSIDQVTTRKETVDLKIIVLKSDFSE</sequence>
<evidence type="ECO:0000313" key="2">
    <source>
        <dbReference type="Proteomes" id="UP001177003"/>
    </source>
</evidence>
<organism evidence="1 2">
    <name type="scientific">Lactuca saligna</name>
    <name type="common">Willowleaf lettuce</name>
    <dbReference type="NCBI Taxonomy" id="75948"/>
    <lineage>
        <taxon>Eukaryota</taxon>
        <taxon>Viridiplantae</taxon>
        <taxon>Streptophyta</taxon>
        <taxon>Embryophyta</taxon>
        <taxon>Tracheophyta</taxon>
        <taxon>Spermatophyta</taxon>
        <taxon>Magnoliopsida</taxon>
        <taxon>eudicotyledons</taxon>
        <taxon>Gunneridae</taxon>
        <taxon>Pentapetalae</taxon>
        <taxon>asterids</taxon>
        <taxon>campanulids</taxon>
        <taxon>Asterales</taxon>
        <taxon>Asteraceae</taxon>
        <taxon>Cichorioideae</taxon>
        <taxon>Cichorieae</taxon>
        <taxon>Lactucinae</taxon>
        <taxon>Lactuca</taxon>
    </lineage>
</organism>
<proteinExistence type="predicted"/>
<keyword evidence="2" id="KW-1185">Reference proteome</keyword>
<dbReference type="Proteomes" id="UP001177003">
    <property type="component" value="Chromosome 8"/>
</dbReference>
<dbReference type="AlphaFoldDB" id="A0AA35ZT58"/>
<protein>
    <submittedName>
        <fullName evidence="1">Uncharacterized protein</fullName>
    </submittedName>
</protein>
<reference evidence="1" key="1">
    <citation type="submission" date="2023-04" db="EMBL/GenBank/DDBJ databases">
        <authorList>
            <person name="Vijverberg K."/>
            <person name="Xiong W."/>
            <person name="Schranz E."/>
        </authorList>
    </citation>
    <scope>NUCLEOTIDE SEQUENCE</scope>
</reference>